<protein>
    <submittedName>
        <fullName evidence="1">Uncharacterized protein</fullName>
    </submittedName>
</protein>
<name>A0A3R5UU92_9BACT</name>
<dbReference type="AlphaFoldDB" id="A0A3R5UU92"/>
<organism evidence="1 2">
    <name type="scientific">Geovibrio thiophilus</name>
    <dbReference type="NCBI Taxonomy" id="139438"/>
    <lineage>
        <taxon>Bacteria</taxon>
        <taxon>Pseudomonadati</taxon>
        <taxon>Deferribacterota</taxon>
        <taxon>Deferribacteres</taxon>
        <taxon>Deferribacterales</taxon>
        <taxon>Geovibrionaceae</taxon>
        <taxon>Geovibrio</taxon>
    </lineage>
</organism>
<reference evidence="1 2" key="1">
    <citation type="submission" date="2019-01" db="EMBL/GenBank/DDBJ databases">
        <title>Geovibrio thiophilus DSM 11263, complete genome.</title>
        <authorList>
            <person name="Spring S."/>
            <person name="Bunk B."/>
            <person name="Sproer C."/>
        </authorList>
    </citation>
    <scope>NUCLEOTIDE SEQUENCE [LARGE SCALE GENOMIC DNA]</scope>
    <source>
        <strain evidence="1 2">DSM 11263</strain>
    </source>
</reference>
<gene>
    <name evidence="1" type="ORF">EP073_04150</name>
</gene>
<dbReference type="RefSeq" id="WP_128465914.1">
    <property type="nucleotide sequence ID" value="NZ_CP035108.1"/>
</dbReference>
<proteinExistence type="predicted"/>
<dbReference type="EMBL" id="CP035108">
    <property type="protein sequence ID" value="QAR32627.1"/>
    <property type="molecule type" value="Genomic_DNA"/>
</dbReference>
<dbReference type="KEGG" id="gtl:EP073_04150"/>
<dbReference type="OrthoDB" id="3173991at2"/>
<sequence>MAANTENSVQPETALECLMDRIGEEHGVQDTMYEILAFCSAERTTAEILKHVKELGADSILYSPETLITWLYNAQGLRIVRDEPETVWISSSIGTEAAGRRQNSDRLKSLLEQEAVFNNLYVSILRNCVIPKTKEEIEEIIEPILQAGSTGIYPAYFIGMLEDAGGLRWDSKWHTTENGVKLLTAAAS</sequence>
<keyword evidence="2" id="KW-1185">Reference proteome</keyword>
<evidence type="ECO:0000313" key="2">
    <source>
        <dbReference type="Proteomes" id="UP000287502"/>
    </source>
</evidence>
<accession>A0A3R5UU92</accession>
<dbReference type="Proteomes" id="UP000287502">
    <property type="component" value="Chromosome"/>
</dbReference>
<evidence type="ECO:0000313" key="1">
    <source>
        <dbReference type="EMBL" id="QAR32627.1"/>
    </source>
</evidence>